<organism evidence="2 3">
    <name type="scientific">Bacteroides intestinalis</name>
    <dbReference type="NCBI Taxonomy" id="329854"/>
    <lineage>
        <taxon>Bacteria</taxon>
        <taxon>Pseudomonadati</taxon>
        <taxon>Bacteroidota</taxon>
        <taxon>Bacteroidia</taxon>
        <taxon>Bacteroidales</taxon>
        <taxon>Bacteroidaceae</taxon>
        <taxon>Bacteroides</taxon>
    </lineage>
</organism>
<comment type="caution">
    <text evidence="2">The sequence shown here is derived from an EMBL/GenBank/DDBJ whole genome shotgun (WGS) entry which is preliminary data.</text>
</comment>
<keyword evidence="1" id="KW-1133">Transmembrane helix</keyword>
<dbReference type="EMBL" id="QRPE01000005">
    <property type="protein sequence ID" value="RHL94340.1"/>
    <property type="molecule type" value="Genomic_DNA"/>
</dbReference>
<protein>
    <submittedName>
        <fullName evidence="2">Uncharacterized protein</fullName>
    </submittedName>
</protein>
<feature type="transmembrane region" description="Helical" evidence="1">
    <location>
        <begin position="25"/>
        <end position="46"/>
    </location>
</feature>
<keyword evidence="1" id="KW-0472">Membrane</keyword>
<evidence type="ECO:0000256" key="1">
    <source>
        <dbReference type="SAM" id="Phobius"/>
    </source>
</evidence>
<sequence>MMGFFLCTFVAYTFINAMKYYKQTLYILCGLLLTTVGLLVYSLYLSGVENQRKDKMTAEMLLKDAATAWVSQELEQQRVPFYSAGGSSEEKISKRRIVTATGTLIVEIDSVKEIKRLLSSDFLASMARYLLMSGVSSIDGLNEQWQKKLNASLPHYYSAFEFIPQMPNNGENLKRTLAGNPTLCLPENKLGDYYLDNMYFLEVKAYLSVPSVWWCADWRRMDLVLYVGGLILGICILVFLLIYNRNRVPNDKVDVLSPDVLVQHDEFLLSDAILSADTIVSDDEIVCSLGNAKYQLREILFDEKEMAITYKGQVKQCSKQPYKLLSAFIHAKDHFLSDGRIAEICDWNLDDIGLEGKRKTAMSKLRGLLESDNSRVNIVRMRNEKDEVGFVLLLTK</sequence>
<dbReference type="Proteomes" id="UP000285013">
    <property type="component" value="Unassembled WGS sequence"/>
</dbReference>
<feature type="transmembrane region" description="Helical" evidence="1">
    <location>
        <begin position="223"/>
        <end position="243"/>
    </location>
</feature>
<accession>A0A415NBV9</accession>
<reference evidence="2 3" key="1">
    <citation type="submission" date="2018-08" db="EMBL/GenBank/DDBJ databases">
        <title>A genome reference for cultivated species of the human gut microbiota.</title>
        <authorList>
            <person name="Zou Y."/>
            <person name="Xue W."/>
            <person name="Luo G."/>
        </authorList>
    </citation>
    <scope>NUCLEOTIDE SEQUENCE [LARGE SCALE GENOMIC DNA]</scope>
    <source>
        <strain evidence="2 3">AF36-16BH</strain>
    </source>
</reference>
<dbReference type="AlphaFoldDB" id="A0A415NBV9"/>
<evidence type="ECO:0000313" key="3">
    <source>
        <dbReference type="Proteomes" id="UP000285013"/>
    </source>
</evidence>
<proteinExistence type="predicted"/>
<name>A0A415NBV9_9BACE</name>
<keyword evidence="1" id="KW-0812">Transmembrane</keyword>
<evidence type="ECO:0000313" key="2">
    <source>
        <dbReference type="EMBL" id="RHL94340.1"/>
    </source>
</evidence>
<gene>
    <name evidence="2" type="ORF">DWZ95_06800</name>
</gene>